<organism evidence="4 5">
    <name type="scientific">Kwoniella heveanensis BCC8398</name>
    <dbReference type="NCBI Taxonomy" id="1296120"/>
    <lineage>
        <taxon>Eukaryota</taxon>
        <taxon>Fungi</taxon>
        <taxon>Dikarya</taxon>
        <taxon>Basidiomycota</taxon>
        <taxon>Agaricomycotina</taxon>
        <taxon>Tremellomycetes</taxon>
        <taxon>Tremellales</taxon>
        <taxon>Cryptococcaceae</taxon>
        <taxon>Kwoniella</taxon>
    </lineage>
</organism>
<dbReference type="Pfam" id="PF02141">
    <property type="entry name" value="DENN"/>
    <property type="match status" value="1"/>
</dbReference>
<feature type="compositionally biased region" description="Basic residues" evidence="2">
    <location>
        <begin position="102"/>
        <end position="119"/>
    </location>
</feature>
<reference evidence="4 5" key="1">
    <citation type="submission" date="2013-07" db="EMBL/GenBank/DDBJ databases">
        <title>The Genome Sequence of Cryptococcus heveanensis BCC8398.</title>
        <authorList>
            <consortium name="The Broad Institute Genome Sequencing Platform"/>
            <person name="Cuomo C."/>
            <person name="Litvintseva A."/>
            <person name="Chen Y."/>
            <person name="Heitman J."/>
            <person name="Sun S."/>
            <person name="Springer D."/>
            <person name="Dromer F."/>
            <person name="Young S.K."/>
            <person name="Zeng Q."/>
            <person name="Gargeya S."/>
            <person name="Fitzgerald M."/>
            <person name="Abouelleil A."/>
            <person name="Alvarado L."/>
            <person name="Berlin A.M."/>
            <person name="Chapman S.B."/>
            <person name="Dewar J."/>
            <person name="Goldberg J."/>
            <person name="Griggs A."/>
            <person name="Gujja S."/>
            <person name="Hansen M."/>
            <person name="Howarth C."/>
            <person name="Imamovic A."/>
            <person name="Larimer J."/>
            <person name="McCowan C."/>
            <person name="Murphy C."/>
            <person name="Pearson M."/>
            <person name="Priest M."/>
            <person name="Roberts A."/>
            <person name="Saif S."/>
            <person name="Shea T."/>
            <person name="Sykes S."/>
            <person name="Wortman J."/>
            <person name="Nusbaum C."/>
            <person name="Birren B."/>
        </authorList>
    </citation>
    <scope>NUCLEOTIDE SEQUENCE [LARGE SCALE GENOMIC DNA]</scope>
    <source>
        <strain evidence="4 5">BCC8398</strain>
    </source>
</reference>
<evidence type="ECO:0000313" key="4">
    <source>
        <dbReference type="EMBL" id="OCF30762.1"/>
    </source>
</evidence>
<feature type="compositionally biased region" description="Basic and acidic residues" evidence="2">
    <location>
        <begin position="1387"/>
        <end position="1399"/>
    </location>
</feature>
<feature type="compositionally biased region" description="Polar residues" evidence="2">
    <location>
        <begin position="1334"/>
        <end position="1354"/>
    </location>
</feature>
<keyword evidence="5" id="KW-1185">Reference proteome</keyword>
<dbReference type="SMART" id="SM00799">
    <property type="entry name" value="DENN"/>
    <property type="match status" value="1"/>
</dbReference>
<dbReference type="Proteomes" id="UP000092666">
    <property type="component" value="Unassembled WGS sequence"/>
</dbReference>
<feature type="compositionally biased region" description="Low complexity" evidence="2">
    <location>
        <begin position="72"/>
        <end position="84"/>
    </location>
</feature>
<feature type="compositionally biased region" description="Basic and acidic residues" evidence="2">
    <location>
        <begin position="353"/>
        <end position="370"/>
    </location>
</feature>
<feature type="domain" description="cDENN" evidence="3">
    <location>
        <begin position="620"/>
        <end position="811"/>
    </location>
</feature>
<dbReference type="PANTHER" id="PTHR12296:SF31">
    <property type="entry name" value="DENN (AEX-3) DOMAIN PROTEIN (AFU_ORTHOLOGUE AFUA_6G11200)"/>
    <property type="match status" value="1"/>
</dbReference>
<dbReference type="GO" id="GO:0032483">
    <property type="term" value="P:regulation of Rab protein signal transduction"/>
    <property type="evidence" value="ECO:0007669"/>
    <property type="project" value="TreeGrafter"/>
</dbReference>
<name>A0A1B9GI60_9TREE</name>
<dbReference type="InterPro" id="IPR051696">
    <property type="entry name" value="DENN_Domain_GEFs"/>
</dbReference>
<keyword evidence="1" id="KW-0175">Coiled coil</keyword>
<feature type="compositionally biased region" description="Low complexity" evidence="2">
    <location>
        <begin position="1076"/>
        <end position="1085"/>
    </location>
</feature>
<dbReference type="Gene3D" id="3.40.50.11500">
    <property type="match status" value="1"/>
</dbReference>
<feature type="compositionally biased region" description="Basic and acidic residues" evidence="2">
    <location>
        <begin position="50"/>
        <end position="64"/>
    </location>
</feature>
<evidence type="ECO:0000313" key="5">
    <source>
        <dbReference type="Proteomes" id="UP000092666"/>
    </source>
</evidence>
<evidence type="ECO:0000259" key="3">
    <source>
        <dbReference type="SMART" id="SM00799"/>
    </source>
</evidence>
<feature type="compositionally biased region" description="Polar residues" evidence="2">
    <location>
        <begin position="1400"/>
        <end position="1420"/>
    </location>
</feature>
<feature type="compositionally biased region" description="Acidic residues" evidence="2">
    <location>
        <begin position="1437"/>
        <end position="1448"/>
    </location>
</feature>
<dbReference type="GO" id="GO:0031410">
    <property type="term" value="C:cytoplasmic vesicle"/>
    <property type="evidence" value="ECO:0007669"/>
    <property type="project" value="TreeGrafter"/>
</dbReference>
<feature type="region of interest" description="Disordered" evidence="2">
    <location>
        <begin position="1246"/>
        <end position="1499"/>
    </location>
</feature>
<dbReference type="InterPro" id="IPR043153">
    <property type="entry name" value="DENN_C"/>
</dbReference>
<sequence length="1499" mass="162855">MVALNLGSIGRTGGKKYNIPSSEHNNSPVFSKPTHFPATPYLQTLTPPPKLDDSISDVRRDPFARNDGLQHSSIYNTISSSSSSPDKEKNNKDSGKNTSPGRKSHEKRPHHPHHHHHRSQAQNHQRRDSEISLDRQVVDIVADYVRPSKDLPRPVSQSGVQLPDLLSALPSPILERPSPSRAFSFADQSAPPSPRIAPSILSTESLLTPKAVARNSNMRNVYGGNNGGGGVRRGGSKASRTDKNLSPAMLEKMEELDEVRGLRSESMPHVLASFDRTFNQSATSVGSRAKADKMLGIDANAKLASLYLVSGLGKSTAQWSFADSDATRGVQPIEDSMGLFWRPEMLGSSFSGEKSEDPAKEGTRGRKDSKSSTMTNGLSKDLRGKYVPDAGPDGAQRLVSKAIKFAHPRDVEVVNSTLSPPTTCHAFTFTIPRHDTLAAIARTRLDSAVSGLPNTYSMMSAADEQGFLDPNFPVSANGKPNVRSIASAMELTFYGVTLTVWTHADRDRALQLKAIKMRAERVKLGQGSLNSINPLTQRKGSTAPSEHKSTKRTSLQYMMGRNQSEGDVTASETETGMSDSDLEGPLGRRGMRVLSDRLSTVDSVPEDAAAAYDEASDIFWMPYAITMVSRFPIYDVLQDYLRLSWARFSKNAKVHMTQVNRLLNFDPPRPGDVFKIPVGEKPEDEVVVESHMPGGLMDFDKGLMKVDFQLWPLFQAIDLDHILTCAEVALSNSGRVIFCSKHPAMLNVAVSTLKYIVELRGWDGIAMPMIHARDTTFIIEDPGPYIIGMPTDCRYLLAPPAEVVIVDIDTNSLSCKSPPAGIITPRQRREKVKQKLLAALGHHCPSDRSIPMEFKVSYPKGNFRNFNQFTYKGERPHYLGERLKAPSWWRHEAVISVFDKILADKHKKPSLIQRLMKTGMARPEAQLTVGEQIAKAMMRRRALHYVETRDDLELKVAKINRRLLRLIQEGDHWKKQFEMFEKYADRLTIEANELKTKIDRERREAKRLSNIANKQTKQNIELEEKLRNTEDARAEAMRQLSDMHQSIQELEREREEIMNSLETQINGALAGLPGSLGSAYSDSSSRPATPNDTGSVRSKASSRSRPTTADSTLSKPLSVLGQVKGVKGSVGADGKLNKRASLITNGVSVTETSGTVGNGLGLGFSEKGQDMAKRVASIQAKLELALNVVSSQRSASAAPSSVPTDSEGEFDDAATQTGSDHEAEPEQDDTIINAKPIVVARLEAEGGAVTDRESESGEGGNKTPTASRRPSHADMLIAKPSTDIPPVPVPVAAAGGRSRSPQSAQTNRTAAAANEEFLSADEGLDEAAERKSHTPSIRSTSNGRAKPSTTSIKKQQPPGAFRASDNAKTNVNVDSGSGNSKTIIMRPDSRGKTRSKRDTNAGNANARTTKHGNSILTPKNSAGVGAMDSAASHSDEGGIDDVDGDSDSDSSGATAGGASGDRKTKVRSWDGGAAHGDDDKDGKRLSGMSTTTIAFGRAV</sequence>
<feature type="compositionally biased region" description="Polar residues" evidence="2">
    <location>
        <begin position="19"/>
        <end position="29"/>
    </location>
</feature>
<feature type="region of interest" description="Disordered" evidence="2">
    <location>
        <begin position="1190"/>
        <end position="1232"/>
    </location>
</feature>
<feature type="compositionally biased region" description="Polar residues" evidence="2">
    <location>
        <begin position="529"/>
        <end position="544"/>
    </location>
</feature>
<gene>
    <name evidence="4" type="ORF">I316_07569</name>
</gene>
<feature type="compositionally biased region" description="Basic and acidic residues" evidence="2">
    <location>
        <begin position="1475"/>
        <end position="1484"/>
    </location>
</feature>
<feature type="region of interest" description="Disordered" evidence="2">
    <location>
        <begin position="1"/>
        <end position="130"/>
    </location>
</feature>
<feature type="coiled-coil region" evidence="1">
    <location>
        <begin position="949"/>
        <end position="1067"/>
    </location>
</feature>
<feature type="compositionally biased region" description="Gly residues" evidence="2">
    <location>
        <begin position="224"/>
        <end position="233"/>
    </location>
</feature>
<dbReference type="STRING" id="1296120.A0A1B9GI60"/>
<feature type="region of interest" description="Disordered" evidence="2">
    <location>
        <begin position="529"/>
        <end position="586"/>
    </location>
</feature>
<feature type="compositionally biased region" description="Polar residues" evidence="2">
    <location>
        <begin position="1299"/>
        <end position="1309"/>
    </location>
</feature>
<feature type="compositionally biased region" description="Polar residues" evidence="2">
    <location>
        <begin position="1086"/>
        <end position="1115"/>
    </location>
</feature>
<accession>A0A1B9GI60</accession>
<dbReference type="OrthoDB" id="6019893at2759"/>
<feature type="compositionally biased region" description="Polar residues" evidence="2">
    <location>
        <begin position="1366"/>
        <end position="1382"/>
    </location>
</feature>
<dbReference type="InterPro" id="IPR001194">
    <property type="entry name" value="cDENN_dom"/>
</dbReference>
<feature type="region of interest" description="Disordered" evidence="2">
    <location>
        <begin position="348"/>
        <end position="391"/>
    </location>
</feature>
<dbReference type="PANTHER" id="PTHR12296">
    <property type="entry name" value="DENN DOMAIN-CONTAINING PROTEIN 4"/>
    <property type="match status" value="1"/>
</dbReference>
<feature type="compositionally biased region" description="Low complexity" evidence="2">
    <location>
        <begin position="1190"/>
        <end position="1202"/>
    </location>
</feature>
<feature type="compositionally biased region" description="Basic and acidic residues" evidence="2">
    <location>
        <begin position="85"/>
        <end position="95"/>
    </location>
</feature>
<feature type="region of interest" description="Disordered" evidence="2">
    <location>
        <begin position="1076"/>
        <end position="1116"/>
    </location>
</feature>
<feature type="region of interest" description="Disordered" evidence="2">
    <location>
        <begin position="217"/>
        <end position="242"/>
    </location>
</feature>
<reference evidence="5" key="2">
    <citation type="submission" date="2013-12" db="EMBL/GenBank/DDBJ databases">
        <title>Evolution of pathogenesis and genome organization in the Tremellales.</title>
        <authorList>
            <person name="Cuomo C."/>
            <person name="Litvintseva A."/>
            <person name="Heitman J."/>
            <person name="Chen Y."/>
            <person name="Sun S."/>
            <person name="Springer D."/>
            <person name="Dromer F."/>
            <person name="Young S."/>
            <person name="Zeng Q."/>
            <person name="Chapman S."/>
            <person name="Gujja S."/>
            <person name="Saif S."/>
            <person name="Birren B."/>
        </authorList>
    </citation>
    <scope>NUCLEOTIDE SEQUENCE [LARGE SCALE GENOMIC DNA]</scope>
    <source>
        <strain evidence="5">BCC8398</strain>
    </source>
</reference>
<evidence type="ECO:0000256" key="1">
    <source>
        <dbReference type="SAM" id="Coils"/>
    </source>
</evidence>
<proteinExistence type="predicted"/>
<dbReference type="EMBL" id="KV700142">
    <property type="protein sequence ID" value="OCF30762.1"/>
    <property type="molecule type" value="Genomic_DNA"/>
</dbReference>
<evidence type="ECO:0000256" key="2">
    <source>
        <dbReference type="SAM" id="MobiDB-lite"/>
    </source>
</evidence>
<feature type="compositionally biased region" description="Polar residues" evidence="2">
    <location>
        <begin position="552"/>
        <end position="578"/>
    </location>
</feature>
<protein>
    <recommendedName>
        <fullName evidence="3">cDENN domain-containing protein</fullName>
    </recommendedName>
</protein>